<evidence type="ECO:0000256" key="1">
    <source>
        <dbReference type="SAM" id="MobiDB-lite"/>
    </source>
</evidence>
<feature type="region of interest" description="Disordered" evidence="1">
    <location>
        <begin position="282"/>
        <end position="309"/>
    </location>
</feature>
<protein>
    <recommendedName>
        <fullName evidence="2">RAMA domain-containing protein</fullName>
    </recommendedName>
</protein>
<dbReference type="Pfam" id="PF18755">
    <property type="entry name" value="RAMA"/>
    <property type="match status" value="1"/>
</dbReference>
<dbReference type="STRING" id="1137991.SAMN05660642_01686"/>
<dbReference type="RefSeq" id="WP_091216277.1">
    <property type="nucleotide sequence ID" value="NZ_FNHE01000003.1"/>
</dbReference>
<evidence type="ECO:0000313" key="3">
    <source>
        <dbReference type="EMBL" id="SDM10742.1"/>
    </source>
</evidence>
<evidence type="ECO:0000313" key="4">
    <source>
        <dbReference type="Proteomes" id="UP000198680"/>
    </source>
</evidence>
<feature type="domain" description="RAMA" evidence="2">
    <location>
        <begin position="188"/>
        <end position="283"/>
    </location>
</feature>
<keyword evidence="4" id="KW-1185">Reference proteome</keyword>
<dbReference type="AlphaFoldDB" id="A0A1G9QI78"/>
<proteinExistence type="predicted"/>
<dbReference type="EMBL" id="FNHE01000003">
    <property type="protein sequence ID" value="SDM10742.1"/>
    <property type="molecule type" value="Genomic_DNA"/>
</dbReference>
<reference evidence="4" key="1">
    <citation type="submission" date="2016-10" db="EMBL/GenBank/DDBJ databases">
        <authorList>
            <person name="Varghese N."/>
            <person name="Submissions S."/>
        </authorList>
    </citation>
    <scope>NUCLEOTIDE SEQUENCE [LARGE SCALE GENOMIC DNA]</scope>
    <source>
        <strain evidence="4">DSM 45419</strain>
    </source>
</reference>
<organism evidence="3 4">
    <name type="scientific">Geodermatophilus siccatus</name>
    <dbReference type="NCBI Taxonomy" id="1137991"/>
    <lineage>
        <taxon>Bacteria</taxon>
        <taxon>Bacillati</taxon>
        <taxon>Actinomycetota</taxon>
        <taxon>Actinomycetes</taxon>
        <taxon>Geodermatophilales</taxon>
        <taxon>Geodermatophilaceae</taxon>
        <taxon>Geodermatophilus</taxon>
    </lineage>
</organism>
<dbReference type="InterPro" id="IPR040843">
    <property type="entry name" value="RAMA"/>
</dbReference>
<name>A0A1G9QI78_9ACTN</name>
<accession>A0A1G9QI78</accession>
<evidence type="ECO:0000259" key="2">
    <source>
        <dbReference type="Pfam" id="PF18755"/>
    </source>
</evidence>
<feature type="compositionally biased region" description="Polar residues" evidence="1">
    <location>
        <begin position="300"/>
        <end position="309"/>
    </location>
</feature>
<sequence length="309" mass="32667">MTAAAPGPGAADQLPLSVLLPDGPAAPALIYDTTAALAMAVVDRGAVAGVTGDWDVPGVYVLLDRHDADGTWGCYVGKAPGGVRTRLGQHLKGKDHWSRALLIRRDATFGFNSAHVGWLEGRLYDLLDAAADTRLHNANRPSDETLPPYERAALESIVPPIRRVLRLLGYDTETPDDQLTIRPVIKARSNRFYGITAKQLLDAGLLTPGETLTSTNGVFPATAVLCADGAVEYDGTPYPSPSKAASEAKGGLAANGWDFWAVERSTGRVPLATLRARWLDSAQSDNGPASSRSASAASIDLNTGSTRLQ</sequence>
<feature type="compositionally biased region" description="Low complexity" evidence="1">
    <location>
        <begin position="289"/>
        <end position="298"/>
    </location>
</feature>
<dbReference type="Proteomes" id="UP000198680">
    <property type="component" value="Unassembled WGS sequence"/>
</dbReference>
<dbReference type="OrthoDB" id="9798761at2"/>
<gene>
    <name evidence="3" type="ORF">SAMN05660642_01686</name>
</gene>